<keyword evidence="2" id="KW-1185">Reference proteome</keyword>
<comment type="caution">
    <text evidence="1">The sequence shown here is derived from an EMBL/GenBank/DDBJ whole genome shotgun (WGS) entry which is preliminary data.</text>
</comment>
<protein>
    <submittedName>
        <fullName evidence="1">Uncharacterized protein</fullName>
    </submittedName>
</protein>
<dbReference type="Proteomes" id="UP000828390">
    <property type="component" value="Unassembled WGS sequence"/>
</dbReference>
<name>A0A9D4RIC9_DREPO</name>
<proteinExistence type="predicted"/>
<organism evidence="1 2">
    <name type="scientific">Dreissena polymorpha</name>
    <name type="common">Zebra mussel</name>
    <name type="synonym">Mytilus polymorpha</name>
    <dbReference type="NCBI Taxonomy" id="45954"/>
    <lineage>
        <taxon>Eukaryota</taxon>
        <taxon>Metazoa</taxon>
        <taxon>Spiralia</taxon>
        <taxon>Lophotrochozoa</taxon>
        <taxon>Mollusca</taxon>
        <taxon>Bivalvia</taxon>
        <taxon>Autobranchia</taxon>
        <taxon>Heteroconchia</taxon>
        <taxon>Euheterodonta</taxon>
        <taxon>Imparidentia</taxon>
        <taxon>Neoheterodontei</taxon>
        <taxon>Myida</taxon>
        <taxon>Dreissenoidea</taxon>
        <taxon>Dreissenidae</taxon>
        <taxon>Dreissena</taxon>
    </lineage>
</organism>
<reference evidence="1" key="1">
    <citation type="journal article" date="2019" name="bioRxiv">
        <title>The Genome of the Zebra Mussel, Dreissena polymorpha: A Resource for Invasive Species Research.</title>
        <authorList>
            <person name="McCartney M.A."/>
            <person name="Auch B."/>
            <person name="Kono T."/>
            <person name="Mallez S."/>
            <person name="Zhang Y."/>
            <person name="Obille A."/>
            <person name="Becker A."/>
            <person name="Abrahante J.E."/>
            <person name="Garbe J."/>
            <person name="Badalamenti J.P."/>
            <person name="Herman A."/>
            <person name="Mangelson H."/>
            <person name="Liachko I."/>
            <person name="Sullivan S."/>
            <person name="Sone E.D."/>
            <person name="Koren S."/>
            <person name="Silverstein K.A.T."/>
            <person name="Beckman K.B."/>
            <person name="Gohl D.M."/>
        </authorList>
    </citation>
    <scope>NUCLEOTIDE SEQUENCE</scope>
    <source>
        <strain evidence="1">Duluth1</strain>
        <tissue evidence="1">Whole animal</tissue>
    </source>
</reference>
<evidence type="ECO:0000313" key="2">
    <source>
        <dbReference type="Proteomes" id="UP000828390"/>
    </source>
</evidence>
<dbReference type="AlphaFoldDB" id="A0A9D4RIC9"/>
<gene>
    <name evidence="1" type="ORF">DPMN_032856</name>
</gene>
<evidence type="ECO:0000313" key="1">
    <source>
        <dbReference type="EMBL" id="KAH3869686.1"/>
    </source>
</evidence>
<accession>A0A9D4RIC9</accession>
<dbReference type="EMBL" id="JAIWYP010000002">
    <property type="protein sequence ID" value="KAH3869686.1"/>
    <property type="molecule type" value="Genomic_DNA"/>
</dbReference>
<reference evidence="1" key="2">
    <citation type="submission" date="2020-11" db="EMBL/GenBank/DDBJ databases">
        <authorList>
            <person name="McCartney M.A."/>
            <person name="Auch B."/>
            <person name="Kono T."/>
            <person name="Mallez S."/>
            <person name="Becker A."/>
            <person name="Gohl D.M."/>
            <person name="Silverstein K.A.T."/>
            <person name="Koren S."/>
            <person name="Bechman K.B."/>
            <person name="Herman A."/>
            <person name="Abrahante J.E."/>
            <person name="Garbe J."/>
        </authorList>
    </citation>
    <scope>NUCLEOTIDE SEQUENCE</scope>
    <source>
        <strain evidence="1">Duluth1</strain>
        <tissue evidence="1">Whole animal</tissue>
    </source>
</reference>
<sequence length="54" mass="6076">MVIVRRRIVVSLPVDGRIWELPRAALLIKREPSSLDPDVLSELGRIAKRNGNCP</sequence>